<evidence type="ECO:0000313" key="2">
    <source>
        <dbReference type="EMBL" id="EQM62892.1"/>
    </source>
</evidence>
<sequence>MVDSLSSLHILPSSSQGSLKKTEPVNSYRTIHSSSKLFLYWNDYREHLLIRSMIAFILMAVASLGFTTLMSYAILNSLWLLFGLTVTTIILMVSVALLVALQVKHRVLGTSLFNEISENMLSATKTTTVECSHVCEMLKSSQFYNLKEWHDKLLVGKEKEIADKEAHIKQLETTIFTLSNKMKTKSSE</sequence>
<evidence type="ECO:0008006" key="4">
    <source>
        <dbReference type="Google" id="ProtNLM"/>
    </source>
</evidence>
<dbReference type="RefSeq" id="WP_020370314.1">
    <property type="nucleotide sequence ID" value="NZ_APJW01000001.1"/>
</dbReference>
<gene>
    <name evidence="2" type="ORF">H359_0436</name>
</gene>
<evidence type="ECO:0000256" key="1">
    <source>
        <dbReference type="SAM" id="Phobius"/>
    </source>
</evidence>
<proteinExistence type="predicted"/>
<feature type="transmembrane region" description="Helical" evidence="1">
    <location>
        <begin position="48"/>
        <end position="72"/>
    </location>
</feature>
<accession>A0ABP2XEJ1</accession>
<organism evidence="2 3">
    <name type="scientific">Chlamydia ibidis 10-1398/6</name>
    <dbReference type="NCBI Taxonomy" id="1046581"/>
    <lineage>
        <taxon>Bacteria</taxon>
        <taxon>Pseudomonadati</taxon>
        <taxon>Chlamydiota</taxon>
        <taxon>Chlamydiia</taxon>
        <taxon>Chlamydiales</taxon>
        <taxon>Chlamydiaceae</taxon>
        <taxon>Chlamydia/Chlamydophila group</taxon>
        <taxon>Chlamydia</taxon>
    </lineage>
</organism>
<keyword evidence="3" id="KW-1185">Reference proteome</keyword>
<keyword evidence="1" id="KW-0812">Transmembrane</keyword>
<name>A0ABP2XEJ1_9CHLA</name>
<comment type="caution">
    <text evidence="2">The sequence shown here is derived from an EMBL/GenBank/DDBJ whole genome shotgun (WGS) entry which is preliminary data.</text>
</comment>
<reference evidence="2 3" key="1">
    <citation type="submission" date="2013-07" db="EMBL/GenBank/DDBJ databases">
        <title>Isolation of a new Chlamydia species from the feral Sacred Ibis (Threskiornis aethiopicus): Chlamydia ibidis.</title>
        <authorList>
            <person name="Vorimore F."/>
            <person name="Hsia R.-C."/>
            <person name="Huot-Creasy H."/>
            <person name="Bastian S."/>
            <person name="Deruyter L."/>
            <person name="Passet A."/>
            <person name="Sachse K."/>
            <person name="Bavoil P."/>
            <person name="Myers G."/>
            <person name="Laroucau K."/>
        </authorList>
    </citation>
    <scope>NUCLEOTIDE SEQUENCE [LARGE SCALE GENOMIC DNA]</scope>
    <source>
        <strain evidence="2 3">10-1398/6</strain>
    </source>
</reference>
<feature type="transmembrane region" description="Helical" evidence="1">
    <location>
        <begin position="78"/>
        <end position="101"/>
    </location>
</feature>
<keyword evidence="1" id="KW-0472">Membrane</keyword>
<protein>
    <recommendedName>
        <fullName evidence="4">IncA family protein</fullName>
    </recommendedName>
</protein>
<evidence type="ECO:0000313" key="3">
    <source>
        <dbReference type="Proteomes" id="UP000016064"/>
    </source>
</evidence>
<keyword evidence="1" id="KW-1133">Transmembrane helix</keyword>
<dbReference type="EMBL" id="APJW01000001">
    <property type="protein sequence ID" value="EQM62892.1"/>
    <property type="molecule type" value="Genomic_DNA"/>
</dbReference>
<dbReference type="Proteomes" id="UP000016064">
    <property type="component" value="Unassembled WGS sequence"/>
</dbReference>